<dbReference type="PANTHER" id="PTHR37806">
    <property type="entry name" value="LMO0724 PROTEIN"/>
    <property type="match status" value="1"/>
</dbReference>
<comment type="caution">
    <text evidence="2">The sequence shown here is derived from an EMBL/GenBank/DDBJ whole genome shotgun (WGS) entry which is preliminary data.</text>
</comment>
<dbReference type="InterPro" id="IPR039564">
    <property type="entry name" value="Peptidase_C39-like"/>
</dbReference>
<dbReference type="Proteomes" id="UP000220005">
    <property type="component" value="Unassembled WGS sequence"/>
</dbReference>
<dbReference type="RefSeq" id="WP_097839882.1">
    <property type="nucleotide sequence ID" value="NZ_NMTY01000025.1"/>
</dbReference>
<dbReference type="AlphaFoldDB" id="A0A2A7AND6"/>
<reference evidence="2 3" key="1">
    <citation type="journal article" date="2017" name="Front. Microbiol.">
        <title>New Insights into the Diversity of the Genus Faecalibacterium.</title>
        <authorList>
            <person name="Benevides L."/>
            <person name="Burman S."/>
            <person name="Martin R."/>
            <person name="Robert V."/>
            <person name="Thomas M."/>
            <person name="Miquel S."/>
            <person name="Chain F."/>
            <person name="Sokol H."/>
            <person name="Bermudez-Humaran L.G."/>
            <person name="Morrison M."/>
            <person name="Langella P."/>
            <person name="Azevedo V.A."/>
            <person name="Chatel J.M."/>
            <person name="Soares S."/>
        </authorList>
    </citation>
    <scope>NUCLEOTIDE SEQUENCE [LARGE SCALE GENOMIC DNA]</scope>
    <source>
        <strain evidence="2 3">CNCM I 4575</strain>
    </source>
</reference>
<evidence type="ECO:0000259" key="1">
    <source>
        <dbReference type="Pfam" id="PF13529"/>
    </source>
</evidence>
<proteinExistence type="predicted"/>
<gene>
    <name evidence="2" type="ORF">CGS58_10845</name>
</gene>
<feature type="domain" description="Peptidase C39-like" evidence="1">
    <location>
        <begin position="7"/>
        <end position="175"/>
    </location>
</feature>
<accession>A0A2A7AND6</accession>
<protein>
    <recommendedName>
        <fullName evidence="1">Peptidase C39-like domain-containing protein</fullName>
    </recommendedName>
</protein>
<name>A0A2A7AND6_9FIRM</name>
<dbReference type="Pfam" id="PF13529">
    <property type="entry name" value="Peptidase_C39_2"/>
    <property type="match status" value="1"/>
</dbReference>
<dbReference type="EMBL" id="NMTY01000025">
    <property type="protein sequence ID" value="PDX80538.1"/>
    <property type="molecule type" value="Genomic_DNA"/>
</dbReference>
<sequence length="205" mass="23384">MKKIISAPYIDQTERWVNGCESISAVMLLQAMGISIAPDTFIERDLPHAPYWEQDGKLYGPDPWHVYPGDPHDHTGYGCYAPCIVEALNSALVHEGAADRFEVVDESGKTAAELCRYIDEGMPVVFWATLDFQPVPEQRDHWLLADGTDFAWKCNEHCLLLVGYDEDHYWFNDPWHDHGLCRQPKALVEQCHAAQGMFAVPLRRR</sequence>
<evidence type="ECO:0000313" key="3">
    <source>
        <dbReference type="Proteomes" id="UP000220005"/>
    </source>
</evidence>
<dbReference type="Gene3D" id="3.90.70.10">
    <property type="entry name" value="Cysteine proteinases"/>
    <property type="match status" value="1"/>
</dbReference>
<organism evidence="2 3">
    <name type="scientific">Faecalibacterium prausnitzii</name>
    <dbReference type="NCBI Taxonomy" id="853"/>
    <lineage>
        <taxon>Bacteria</taxon>
        <taxon>Bacillati</taxon>
        <taxon>Bacillota</taxon>
        <taxon>Clostridia</taxon>
        <taxon>Eubacteriales</taxon>
        <taxon>Oscillospiraceae</taxon>
        <taxon>Faecalibacterium</taxon>
    </lineage>
</organism>
<evidence type="ECO:0000313" key="2">
    <source>
        <dbReference type="EMBL" id="PDX80538.1"/>
    </source>
</evidence>
<dbReference type="PANTHER" id="PTHR37806:SF1">
    <property type="entry name" value="PEPTIDASE C39-LIKE DOMAIN-CONTAINING PROTEIN"/>
    <property type="match status" value="1"/>
</dbReference>